<proteinExistence type="predicted"/>
<evidence type="ECO:0000256" key="1">
    <source>
        <dbReference type="ARBA" id="ARBA00022741"/>
    </source>
</evidence>
<name>A0A3R7VTL4_9EURY</name>
<keyword evidence="1" id="KW-0547">Nucleotide-binding</keyword>
<reference evidence="4 5" key="1">
    <citation type="submission" date="2018-08" db="EMBL/GenBank/DDBJ databases">
        <title>The metabolism and importance of syntrophic acetate oxidation coupled to methane or sulfide production in haloalkaline environments.</title>
        <authorList>
            <person name="Timmers P.H.A."/>
            <person name="Vavourakis C.D."/>
            <person name="Sorokin D.Y."/>
            <person name="Sinninghe Damste J.S."/>
            <person name="Muyzer G."/>
            <person name="Stams A.J.M."/>
            <person name="Plugge C.M."/>
        </authorList>
    </citation>
    <scope>NUCLEOTIDE SEQUENCE [LARGE SCALE GENOMIC DNA]</scope>
    <source>
        <strain evidence="4">MSAO_Arc3</strain>
    </source>
</reference>
<protein>
    <submittedName>
        <fullName evidence="4">NOG1 family protein</fullName>
    </submittedName>
</protein>
<gene>
    <name evidence="4" type="ORF">D5R95_04365</name>
</gene>
<dbReference type="InterPro" id="IPR041623">
    <property type="entry name" value="NOG1_N"/>
</dbReference>
<dbReference type="EMBL" id="QZAB01000286">
    <property type="protein sequence ID" value="RQD85723.1"/>
    <property type="molecule type" value="Genomic_DNA"/>
</dbReference>
<evidence type="ECO:0000313" key="4">
    <source>
        <dbReference type="EMBL" id="RQD85723.1"/>
    </source>
</evidence>
<feature type="domain" description="OBG-type G" evidence="3">
    <location>
        <begin position="161"/>
        <end position="333"/>
    </location>
</feature>
<comment type="caution">
    <text evidence="4">The sequence shown here is derived from an EMBL/GenBank/DDBJ whole genome shotgun (WGS) entry which is preliminary data.</text>
</comment>
<dbReference type="Gene3D" id="3.40.50.300">
    <property type="entry name" value="P-loop containing nucleotide triphosphate hydrolases"/>
    <property type="match status" value="1"/>
</dbReference>
<dbReference type="InterPro" id="IPR031167">
    <property type="entry name" value="G_OBG"/>
</dbReference>
<dbReference type="PANTHER" id="PTHR45759">
    <property type="entry name" value="NUCLEOLAR GTP-BINDING PROTEIN 1"/>
    <property type="match status" value="1"/>
</dbReference>
<evidence type="ECO:0000313" key="5">
    <source>
        <dbReference type="Proteomes" id="UP000284763"/>
    </source>
</evidence>
<evidence type="ECO:0000259" key="3">
    <source>
        <dbReference type="PROSITE" id="PS51710"/>
    </source>
</evidence>
<evidence type="ECO:0000256" key="2">
    <source>
        <dbReference type="ARBA" id="ARBA00023134"/>
    </source>
</evidence>
<accession>A0A3R7VTL4</accession>
<keyword evidence="2" id="KW-0342">GTP-binding</keyword>
<dbReference type="PRINTS" id="PR00326">
    <property type="entry name" value="GTP1OBG"/>
</dbReference>
<dbReference type="GO" id="GO:0005525">
    <property type="term" value="F:GTP binding"/>
    <property type="evidence" value="ECO:0007669"/>
    <property type="project" value="UniProtKB-KW"/>
</dbReference>
<sequence>MMIYEKINTIPTSEELLDKAFRRASRAKSGKVTRNKKDVTKAYESMIMTSSNIISDNLANVIRRFPNFDEIPTFYYELTDILVGVDKLRESLGSVDWASNKIHDISRYYIGKIRAESNPEYIKKEALGRIASITRSIEDELIFLNNSRNILRKLPDIYDEPTIIVAGYPNVGKSSFVAYVTEAKPEIASYPFTTKGITIGHLFNGGIRYQIIDTPGLLDRPMSERNSIELQAITALQNLDAVVLYMIDASETCGYSIEEQEKLFYEIKEQFDLPIVAVANKTDIGHKELSFVSYNISSKEGLGIRDTLNELFMLIENTFYTEDVSINDELRHS</sequence>
<dbReference type="InterPro" id="IPR010674">
    <property type="entry name" value="NOG1_Rossman_fold_dom"/>
</dbReference>
<organism evidence="4 5">
    <name type="scientific">Methanosalsum natronophilum</name>
    <dbReference type="NCBI Taxonomy" id="768733"/>
    <lineage>
        <taxon>Archaea</taxon>
        <taxon>Methanobacteriati</taxon>
        <taxon>Methanobacteriota</taxon>
        <taxon>Stenosarchaea group</taxon>
        <taxon>Methanomicrobia</taxon>
        <taxon>Methanosarcinales</taxon>
        <taxon>Methanosarcinaceae</taxon>
        <taxon>Methanosalsum</taxon>
    </lineage>
</organism>
<dbReference type="Pfam" id="PF17835">
    <property type="entry name" value="NOG1_N"/>
    <property type="match status" value="1"/>
</dbReference>
<dbReference type="Proteomes" id="UP000284763">
    <property type="component" value="Unassembled WGS sequence"/>
</dbReference>
<dbReference type="Gene3D" id="1.20.120.1190">
    <property type="match status" value="1"/>
</dbReference>
<dbReference type="SUPFAM" id="SSF52540">
    <property type="entry name" value="P-loop containing nucleoside triphosphate hydrolases"/>
    <property type="match status" value="1"/>
</dbReference>
<dbReference type="InterPro" id="IPR027417">
    <property type="entry name" value="P-loop_NTPase"/>
</dbReference>
<dbReference type="AlphaFoldDB" id="A0A3R7VTL4"/>
<dbReference type="CDD" id="cd01897">
    <property type="entry name" value="NOG"/>
    <property type="match status" value="1"/>
</dbReference>
<dbReference type="PROSITE" id="PS51710">
    <property type="entry name" value="G_OBG"/>
    <property type="match status" value="1"/>
</dbReference>
<dbReference type="InterPro" id="IPR006073">
    <property type="entry name" value="GTP-bd"/>
</dbReference>
<dbReference type="Pfam" id="PF06858">
    <property type="entry name" value="NOG1"/>
    <property type="match status" value="1"/>
</dbReference>